<evidence type="ECO:0000256" key="2">
    <source>
        <dbReference type="ARBA" id="ARBA00007951"/>
    </source>
</evidence>
<proteinExistence type="inferred from homology"/>
<comment type="similarity">
    <text evidence="2">Belongs to the glycosyl hydrolase 29 family.</text>
</comment>
<evidence type="ECO:0000313" key="9">
    <source>
        <dbReference type="EMBL" id="BAJ63281.1"/>
    </source>
</evidence>
<evidence type="ECO:0000256" key="5">
    <source>
        <dbReference type="ARBA" id="ARBA00022801"/>
    </source>
</evidence>
<dbReference type="eggNOG" id="COG3669">
    <property type="taxonomic scope" value="Bacteria"/>
</dbReference>
<dbReference type="InterPro" id="IPR057739">
    <property type="entry name" value="Glyco_hydro_29_N"/>
</dbReference>
<dbReference type="GO" id="GO:0016139">
    <property type="term" value="P:glycoside catabolic process"/>
    <property type="evidence" value="ECO:0007669"/>
    <property type="project" value="TreeGrafter"/>
</dbReference>
<keyword evidence="5 9" id="KW-0378">Hydrolase</keyword>
<dbReference type="EMBL" id="AP012029">
    <property type="protein sequence ID" value="BAJ63281.1"/>
    <property type="molecule type" value="Genomic_DNA"/>
</dbReference>
<dbReference type="InterPro" id="IPR000933">
    <property type="entry name" value="Glyco_hydro_29"/>
</dbReference>
<organism evidence="9 10">
    <name type="scientific">Anaerolinea thermophila (strain DSM 14523 / JCM 11388 / NBRC 100420 / UNI-1)</name>
    <dbReference type="NCBI Taxonomy" id="926569"/>
    <lineage>
        <taxon>Bacteria</taxon>
        <taxon>Bacillati</taxon>
        <taxon>Chloroflexota</taxon>
        <taxon>Anaerolineae</taxon>
        <taxon>Anaerolineales</taxon>
        <taxon>Anaerolineaceae</taxon>
        <taxon>Anaerolinea</taxon>
    </lineage>
</organism>
<dbReference type="Proteomes" id="UP000008922">
    <property type="component" value="Chromosome"/>
</dbReference>
<dbReference type="OrthoDB" id="107551at2"/>
<name>E8N4B7_ANATU</name>
<evidence type="ECO:0000256" key="6">
    <source>
        <dbReference type="ARBA" id="ARBA00023295"/>
    </source>
</evidence>
<dbReference type="GO" id="GO:0006004">
    <property type="term" value="P:fucose metabolic process"/>
    <property type="evidence" value="ECO:0007669"/>
    <property type="project" value="InterPro"/>
</dbReference>
<dbReference type="InParanoid" id="E8N4B7"/>
<dbReference type="SMR" id="E8N4B7"/>
<dbReference type="SUPFAM" id="SSF51445">
    <property type="entry name" value="(Trans)glycosidases"/>
    <property type="match status" value="1"/>
</dbReference>
<evidence type="ECO:0000259" key="8">
    <source>
        <dbReference type="Pfam" id="PF01120"/>
    </source>
</evidence>
<dbReference type="HOGENOM" id="CLU_002934_0_2_0"/>
<protein>
    <recommendedName>
        <fullName evidence="3">alpha-L-fucosidase</fullName>
        <ecNumber evidence="3">3.2.1.51</ecNumber>
    </recommendedName>
</protein>
<gene>
    <name evidence="9" type="ordered locus">ANT_12470</name>
</gene>
<comment type="function">
    <text evidence="1">Alpha-L-fucosidase is responsible for hydrolyzing the alpha-1,6-linked fucose joined to the reducing-end N-acetylglucosamine of the carbohydrate moieties of glycoproteins.</text>
</comment>
<dbReference type="PANTHER" id="PTHR10030">
    <property type="entry name" value="ALPHA-L-FUCOSIDASE"/>
    <property type="match status" value="1"/>
</dbReference>
<dbReference type="STRING" id="926569.ANT_12470"/>
<accession>E8N4B7</accession>
<evidence type="ECO:0000256" key="7">
    <source>
        <dbReference type="PIRSR" id="PIRSR001092-1"/>
    </source>
</evidence>
<sequence length="419" mass="48542">MDKDRIRWFIDARFGMFIHWGIYAIPARGEWVKHFESIPEAQYQQYFETFNPIHYNPREWARIARQSGMKYAVMTTKHHDGFCLFDSQFTDYKATNTPAGRDLIKEYVDAFRAEGLRVGFYYSLLDWHHPDYPVAGDRFHPYRNFPEFSECKGNLERYALYVHNQVEELLTSYGKIDIIWFDFSYDDMRGEAWKATELVNMVRSLQPEILIDNRLGGNIRARQPEVYAGDFASPEQIIPPEGVTNEDGEPIPWEACITLNDHWGYHAQDLNWKSPRTIVRTLVECVSKGGNLLLNVGPNAKGEIPEASVRILSEVGQWMRRNGESIYGCGRAPFPKPEWGRWTAKEGRLYAHLLDRGIGPVNLRGLEGKIAYARLLADGSEVRLERPWNAAEYPEDAFISFSQPELPDDWDTVVELMMK</sequence>
<dbReference type="Pfam" id="PF01120">
    <property type="entry name" value="Alpha_L_fucos"/>
    <property type="match status" value="1"/>
</dbReference>
<reference evidence="9 10" key="1">
    <citation type="submission" date="2010-12" db="EMBL/GenBank/DDBJ databases">
        <title>Whole genome sequence of Anaerolinea thermophila UNI-1.</title>
        <authorList>
            <person name="Narita-Yamada S."/>
            <person name="Kishi E."/>
            <person name="Watanabe Y."/>
            <person name="Takasaki K."/>
            <person name="Ankai A."/>
            <person name="Oguchi A."/>
            <person name="Fukui S."/>
            <person name="Takahashi M."/>
            <person name="Yashiro I."/>
            <person name="Hosoyama A."/>
            <person name="Sekiguchi Y."/>
            <person name="Hanada S."/>
            <person name="Fujita N."/>
        </authorList>
    </citation>
    <scope>NUCLEOTIDE SEQUENCE [LARGE SCALE GENOMIC DNA]</scope>
    <source>
        <strain evidence="10">DSM 14523 / JCM 11388 / NBRC 100420 / UNI-1</strain>
    </source>
</reference>
<evidence type="ECO:0000256" key="4">
    <source>
        <dbReference type="ARBA" id="ARBA00022729"/>
    </source>
</evidence>
<dbReference type="InterPro" id="IPR016286">
    <property type="entry name" value="FUC_metazoa-typ"/>
</dbReference>
<evidence type="ECO:0000313" key="10">
    <source>
        <dbReference type="Proteomes" id="UP000008922"/>
    </source>
</evidence>
<evidence type="ECO:0000256" key="1">
    <source>
        <dbReference type="ARBA" id="ARBA00004071"/>
    </source>
</evidence>
<dbReference type="GO" id="GO:0004560">
    <property type="term" value="F:alpha-L-fucosidase activity"/>
    <property type="evidence" value="ECO:0007669"/>
    <property type="project" value="UniProtKB-EC"/>
</dbReference>
<keyword evidence="6 9" id="KW-0326">Glycosidase</keyword>
<dbReference type="EC" id="3.2.1.51" evidence="3"/>
<dbReference type="PRINTS" id="PR00741">
    <property type="entry name" value="GLHYDRLASE29"/>
</dbReference>
<dbReference type="RefSeq" id="WP_013559669.1">
    <property type="nucleotide sequence ID" value="NC_014960.1"/>
</dbReference>
<dbReference type="AlphaFoldDB" id="E8N4B7"/>
<evidence type="ECO:0000256" key="3">
    <source>
        <dbReference type="ARBA" id="ARBA00012662"/>
    </source>
</evidence>
<dbReference type="KEGG" id="atm:ANT_12470"/>
<dbReference type="PANTHER" id="PTHR10030:SF37">
    <property type="entry name" value="ALPHA-L-FUCOSIDASE-RELATED"/>
    <property type="match status" value="1"/>
</dbReference>
<dbReference type="PIRSF" id="PIRSF001092">
    <property type="entry name" value="Alpha-L-fucosidase"/>
    <property type="match status" value="1"/>
</dbReference>
<dbReference type="SMART" id="SM00812">
    <property type="entry name" value="Alpha_L_fucos"/>
    <property type="match status" value="1"/>
</dbReference>
<keyword evidence="10" id="KW-1185">Reference proteome</keyword>
<dbReference type="GO" id="GO:0005764">
    <property type="term" value="C:lysosome"/>
    <property type="evidence" value="ECO:0007669"/>
    <property type="project" value="TreeGrafter"/>
</dbReference>
<feature type="site" description="May be important for catalysis" evidence="7">
    <location>
        <position position="256"/>
    </location>
</feature>
<dbReference type="InterPro" id="IPR017853">
    <property type="entry name" value="GH"/>
</dbReference>
<keyword evidence="4" id="KW-0732">Signal</keyword>
<feature type="domain" description="Glycoside hydrolase family 29 N-terminal" evidence="8">
    <location>
        <begin position="7"/>
        <end position="324"/>
    </location>
</feature>
<dbReference type="Gene3D" id="3.20.20.80">
    <property type="entry name" value="Glycosidases"/>
    <property type="match status" value="1"/>
</dbReference>